<dbReference type="eggNOG" id="ENOG502S7DG">
    <property type="taxonomic scope" value="Eukaryota"/>
</dbReference>
<dbReference type="RefSeq" id="XP_003885096.1">
    <property type="nucleotide sequence ID" value="XM_003885047.1"/>
</dbReference>
<sequence length="3033" mass="323671">MKLDAREEVVNSQGPSGCRRKHGTQAASPPQRRLSPLVSQKALGPHTAACFPLLAEAEGGCGVSCLALLGQPRAFTAAGPSRVARRGDGKRLPYSYSMESFFSAAGASPSSVDNQGTAEPSPSSSCLSSLSRTAGLTAPLAVSESRSLPHVRRLLSVRRTLSEEGFLSHSTFLLSSSLPPGSSSSFFQSLSPCLIAEVGRFLSPPDLVSLSLCARDLLWLSRCSFLWRRCCFQEGFAARWREQLPPSSACAQASAHVSCLPPFGAFHQREEPHFASCARVNRTFRHPTEREGLHLCSDSCYPTLANGADLRPTSCRPTAVSLVSTHDSAVPASSCVLLSDDAEEPLCDFRGALESPRTRRRRQSPRHGARGVDEKTRKAGAGRDCWPDRDEGRTDVPQEELCCGDVDARLWKWARTAASRAQEDDASTRDLLFINWKRLYVLNASGGRRTAGARGRGDAFLPGSFSSSFSPNLLQSFAREPRSVCVVRVGSVDLLLPLPPLPRRALEDVDALDASLPCFVASPFSQPPQPKRDGDTGCRRDSLPPEDPTQNPSASPSGACSPFPAREKGVESREGLELDTDAEKLLRSNGDRDVLTCPRESVCACMEKRGSGRSAKVNAPVGPGPFPSGAPHLAGQQRQARSRVSLPLAPRALASRSHRLVLQEDRGTRDRDNSLEPDLLVLATPSGRRPQIPALTSAASCDASFSARVLHEIVASLLSPEDRTLSGRLRYLRAGRPGLLVLDTDELCPLQHFLFERPVALAAPCFVSRESEDCERRARALAASPSARPDASAACAPVSSGRLRARRAVVLDWPLPPSRDSCRDLSLLAPSSALHSPSSSLCAGEAARPLSGRATRVAGDTTGGLALSLASLPCSAWVPSGRRRPGGARRDSQAVPSRPRAGARFRPDHRLRAWGPGSASPPGEETASSDSEAGAFVAERVARFLLGCRSRLSPSSDASSPSFLSAVSLHATQRSSDDSRHDAETRWLCVPSGLAPAPQRLLCSGAEVAAQATALVANAFEPLWSGHPTAAAAGVLLASLVAAFTASVSGALAAAATAAAAVVAARGGAGACSAAAALSSAAVHSDYAFDEEDEEGHEQDGLATLFAFLFLENSHYHHQLSAAHEDRHANAQAATAPSVAASSAQSRQTVGGGVDGDAAGRAAVAERRWGEGDPPHGASEAGGDGACGEGDSGDGQRFNEASFLKLLSPGLVALFSNVSFSSWIAACFQLVAVSRLLSVLDSRGGARPASSGFASRAGGEETGRGRGPWGDAYAAEETCETRGEGEEAPATRSLGSVSASLSEGQGRLASLPPLRLRKRSPVAPSQSLLGLTRRGAQKNVRESAGVAAAAGLTAWIALAATGSPGAAAALAATASFVASGKAKFDGSTWVIGGGEGQETERGKRVAARGLHRREPCQATEAHSERETEEADEGGDHEEEEARRRQGDRRDRREGEGREGEGAQRLKLRVARPRVDAEGSAEVLPDALSGSRRALGDTKEGCDATERRVREEHEPQGGERGGERPLSARPVSFLPRTPAPASRPDESSQQGVGPRQPAKGGSARSLARSHAAQNEGHETAFCVTPSLLSRLLHAPLASAHRLGVPSPALLLFLRVRLPSVSRWTVSSCGDFSQVCVYRSSLCGAAQGPWAVGPCCERDAQKRLPPSRLPEPGVARVRSTLRERRNWRPVLASEEVEVGLLLSREATIKDLWIHIFVSLRERGLLPWSGGDVEDEDVPGMRAAGKQNASADSQDTERAPSLFPASTSPQLRGDVADAEIGKAPAVFGQRERRGPKGGDTETRRMEPSRQKETDESRQPASARSGASADDPDRPQKKRRHDKHVGLKKTLFRAWLVSSAPALSAPSAPSLQAQPPPEAYLVRDCRFFFGERLCLVLAPVPFSTVAAHPPLPPPLVLSLDLPLGSPHAARSSPVVAEEGKLRGAGCTAGGRSAELVSSLPRLLARSSVNADEASEGQRKTEGTALSLASDASRRPSSRGLEEEKGGSARGRASGVLEERTAENRRTGEKQDARRVREGAVGRPGDRERAGETTGQRFVDEAPESVGPSRCLQRAQASRDALPGGLPASASGRGPSWPDSSLHAAAAWLGALRVALEEPERGSPVFVLCRDAFPVSNEGRKAGALGSSGRSQVERLAQRPLRASPSPAAPSASVAPSETRKETGETRPAGSTVENSRDAPSRSVPSAGNGEEGSSGEPLAAYPRATRDSSVSRENLERRSLACSRRLLRSTADARQFEFHPDLPDVILSGHKDGSIQIIDSRRDCAVAGLAVDSGPILGLTWLHHHPGRLVCAASATGAPYYVAWDLAQFLGEAAWLGDRRRERGWSRRFKSPGERERGLGRRRDRPISHVDRDGFSSTEAEDVGLAEACSSAEDSEGDSSDEDFAPQGREATAPRAARCSVSHTASPGASRFPRQRDEQSGGSRRGGPFGAWRSSSSRSSSLRVVHTGVSFDQQLSSLSVSCTDDFLLLSGFSPDLSLHDIATGQRLGTLQRLHSGSINTVRFSSCSPHIFATASFDQTCKVWDLRQRIGLSASPGKTAALGACEGPRASPRQPRLDAQVPGSLLGDFRRRPWPPSRDRGASSAVPVQAFPTGSPNVMCAFSDDGRWLLCSGIDTVLRQYALPEYKAVPDRFDLPSARANAATNFRRSFYLKGSRRFVTGGTEESMVRIFDVNSGENLGHISFRDVLPQCARQGETSRLGPYPNRDRSPHRNSVYAVRGRLGEELRRRSDRAQQGGGGRDESLERRFDRDRQEDGEAELAPSRNALNTVGSALSSAAAARASPSGCREGEETSRTRGIRELSQRRVLRTRNGRRLWASHFPLQSAQDELEGPDTDSEGVLEDDAEPRERSAVPPPSSPDLGESEHRTQLSAGPSRSFATSISLPSLYSPEVWTRAASFAAAGGEFFWAALRELYVHFQWRLLQMDQQNKRHLREENVVQAYSPSVPAASEEYIQSLRGHPCDENAFAALVAMSVNTPYSERERGREVEASAPSQTPRTQKAFVVLTQLDKPRGRSVD</sequence>
<dbReference type="GeneID" id="13446783"/>
<dbReference type="OrthoDB" id="20669at2759"/>
<feature type="compositionally biased region" description="Basic and acidic residues" evidence="2">
    <location>
        <begin position="2754"/>
        <end position="2770"/>
    </location>
</feature>
<feature type="compositionally biased region" description="Low complexity" evidence="2">
    <location>
        <begin position="2158"/>
        <end position="2172"/>
    </location>
</feature>
<dbReference type="EMBL" id="FR823392">
    <property type="protein sequence ID" value="CBZ55068.1"/>
    <property type="molecule type" value="Genomic_DNA"/>
</dbReference>
<feature type="compositionally biased region" description="Basic and acidic residues" evidence="2">
    <location>
        <begin position="2736"/>
        <end position="2747"/>
    </location>
</feature>
<feature type="region of interest" description="Disordered" evidence="2">
    <location>
        <begin position="2839"/>
        <end position="2892"/>
    </location>
</feature>
<dbReference type="PROSITE" id="PS50082">
    <property type="entry name" value="WD_REPEATS_2"/>
    <property type="match status" value="1"/>
</dbReference>
<feature type="region of interest" description="Disordered" evidence="2">
    <location>
        <begin position="1963"/>
        <end position="2094"/>
    </location>
</feature>
<feature type="compositionally biased region" description="Basic and acidic residues" evidence="2">
    <location>
        <begin position="2803"/>
        <end position="2819"/>
    </location>
</feature>
<dbReference type="InterPro" id="IPR015943">
    <property type="entry name" value="WD40/YVTN_repeat-like_dom_sf"/>
</dbReference>
<feature type="repeat" description="WD" evidence="1">
    <location>
        <begin position="2507"/>
        <end position="2542"/>
    </location>
</feature>
<feature type="compositionally biased region" description="Basic and acidic residues" evidence="2">
    <location>
        <begin position="1439"/>
        <end position="1463"/>
    </location>
</feature>
<dbReference type="InterPro" id="IPR036322">
    <property type="entry name" value="WD40_repeat_dom_sf"/>
</dbReference>
<proteinExistence type="predicted"/>
<protein>
    <submittedName>
        <fullName evidence="3">Uncharacterized protein</fullName>
    </submittedName>
</protein>
<feature type="compositionally biased region" description="Basic and acidic residues" evidence="2">
    <location>
        <begin position="2346"/>
        <end position="2370"/>
    </location>
</feature>
<dbReference type="GO" id="GO:0080008">
    <property type="term" value="C:Cul4-RING E3 ubiquitin ligase complex"/>
    <property type="evidence" value="ECO:0007669"/>
    <property type="project" value="InterPro"/>
</dbReference>
<feature type="region of interest" description="Disordered" evidence="2">
    <location>
        <begin position="1121"/>
        <end position="1194"/>
    </location>
</feature>
<dbReference type="InterPro" id="IPR001680">
    <property type="entry name" value="WD40_rpt"/>
</dbReference>
<dbReference type="Pfam" id="PF00400">
    <property type="entry name" value="WD40"/>
    <property type="match status" value="1"/>
</dbReference>
<evidence type="ECO:0000256" key="1">
    <source>
        <dbReference type="PROSITE-ProRule" id="PRU00221"/>
    </source>
</evidence>
<dbReference type="InterPro" id="IPR046377">
    <property type="entry name" value="DHU1"/>
</dbReference>
<dbReference type="OMA" id="NFRRSFY"/>
<gene>
    <name evidence="3" type="ORF">NCLIV_054930</name>
</gene>
<organism evidence="3 4">
    <name type="scientific">Neospora caninum (strain Liverpool)</name>
    <dbReference type="NCBI Taxonomy" id="572307"/>
    <lineage>
        <taxon>Eukaryota</taxon>
        <taxon>Sar</taxon>
        <taxon>Alveolata</taxon>
        <taxon>Apicomplexa</taxon>
        <taxon>Conoidasida</taxon>
        <taxon>Coccidia</taxon>
        <taxon>Eucoccidiorida</taxon>
        <taxon>Eimeriorina</taxon>
        <taxon>Sarcocystidae</taxon>
        <taxon>Neospora</taxon>
    </lineage>
</organism>
<feature type="compositionally biased region" description="Basic and acidic residues" evidence="2">
    <location>
        <begin position="530"/>
        <end position="543"/>
    </location>
</feature>
<feature type="region of interest" description="Disordered" evidence="2">
    <location>
        <begin position="2996"/>
        <end position="3015"/>
    </location>
</feature>
<feature type="region of interest" description="Disordered" evidence="2">
    <location>
        <begin position="1244"/>
        <end position="1305"/>
    </location>
</feature>
<feature type="compositionally biased region" description="Polar residues" evidence="2">
    <location>
        <begin position="1293"/>
        <end position="1303"/>
    </location>
</feature>
<feature type="compositionally biased region" description="Basic residues" evidence="2">
    <location>
        <begin position="1832"/>
        <end position="1841"/>
    </location>
</feature>
<feature type="compositionally biased region" description="Gly residues" evidence="2">
    <location>
        <begin position="1180"/>
        <end position="1190"/>
    </location>
</feature>
<name>F0VMX2_NEOCL</name>
<feature type="region of interest" description="Disordered" evidence="2">
    <location>
        <begin position="1733"/>
        <end position="1841"/>
    </location>
</feature>
<feature type="region of interest" description="Disordered" evidence="2">
    <location>
        <begin position="2346"/>
        <end position="2451"/>
    </location>
</feature>
<dbReference type="GO" id="GO:0071493">
    <property type="term" value="P:cellular response to UV-B"/>
    <property type="evidence" value="ECO:0007669"/>
    <property type="project" value="InterPro"/>
</dbReference>
<feature type="compositionally biased region" description="Basic and acidic residues" evidence="2">
    <location>
        <begin position="1786"/>
        <end position="1814"/>
    </location>
</feature>
<feature type="compositionally biased region" description="Basic residues" evidence="2">
    <location>
        <begin position="358"/>
        <end position="369"/>
    </location>
</feature>
<feature type="region of interest" description="Disordered" evidence="2">
    <location>
        <begin position="1391"/>
        <end position="1570"/>
    </location>
</feature>
<dbReference type="Proteomes" id="UP000007494">
    <property type="component" value="Chromosome XI"/>
</dbReference>
<feature type="region of interest" description="Disordered" evidence="2">
    <location>
        <begin position="880"/>
        <end position="932"/>
    </location>
</feature>
<keyword evidence="1" id="KW-0853">WD repeat</keyword>
<feature type="compositionally biased region" description="Acidic residues" evidence="2">
    <location>
        <begin position="1426"/>
        <end position="1438"/>
    </location>
</feature>
<dbReference type="VEuPathDB" id="ToxoDB:NCLIV_054930"/>
<feature type="compositionally biased region" description="Basic and acidic residues" evidence="2">
    <location>
        <begin position="1164"/>
        <end position="1174"/>
    </location>
</feature>
<reference evidence="4" key="1">
    <citation type="journal article" date="2012" name="PLoS Pathog.">
        <title>Comparative genomics of the apicomplexan parasites Toxoplasma gondii and Neospora caninum: Coccidia differing in host range and transmission strategy.</title>
        <authorList>
            <person name="Reid A.J."/>
            <person name="Vermont S.J."/>
            <person name="Cotton J.A."/>
            <person name="Harris D."/>
            <person name="Hill-Cawthorne G.A."/>
            <person name="Konen-Waisman S."/>
            <person name="Latham S.M."/>
            <person name="Mourier T."/>
            <person name="Norton R."/>
            <person name="Quail M.A."/>
            <person name="Sanders M."/>
            <person name="Shanmugam D."/>
            <person name="Sohal A."/>
            <person name="Wasmuth J.D."/>
            <person name="Brunk B."/>
            <person name="Grigg M.E."/>
            <person name="Howard J.C."/>
            <person name="Parkinson J."/>
            <person name="Roos D.S."/>
            <person name="Trees A.J."/>
            <person name="Berriman M."/>
            <person name="Pain A."/>
            <person name="Wastling J.M."/>
        </authorList>
    </citation>
    <scope>NUCLEOTIDE SEQUENCE [LARGE SCALE GENOMIC DNA]</scope>
    <source>
        <strain evidence="4">Liverpool</strain>
    </source>
</reference>
<feature type="region of interest" description="Disordered" evidence="2">
    <location>
        <begin position="1"/>
        <end position="34"/>
    </location>
</feature>
<feature type="compositionally biased region" description="Acidic residues" evidence="2">
    <location>
        <begin position="2389"/>
        <end position="2400"/>
    </location>
</feature>
<feature type="region of interest" description="Disordered" evidence="2">
    <location>
        <begin position="2710"/>
        <end position="2820"/>
    </location>
</feature>
<feature type="compositionally biased region" description="Low complexity" evidence="2">
    <location>
        <begin position="1130"/>
        <end position="1148"/>
    </location>
</feature>
<evidence type="ECO:0000313" key="3">
    <source>
        <dbReference type="EMBL" id="CBZ55068.1"/>
    </source>
</evidence>
<feature type="region of interest" description="Disordered" evidence="2">
    <location>
        <begin position="2556"/>
        <end position="2604"/>
    </location>
</feature>
<evidence type="ECO:0000313" key="4">
    <source>
        <dbReference type="Proteomes" id="UP000007494"/>
    </source>
</evidence>
<feature type="compositionally biased region" description="Low complexity" evidence="2">
    <location>
        <begin position="2787"/>
        <end position="2800"/>
    </location>
</feature>
<feature type="region of interest" description="Disordered" evidence="2">
    <location>
        <begin position="2135"/>
        <end position="2231"/>
    </location>
</feature>
<dbReference type="SMART" id="SM00320">
    <property type="entry name" value="WD40"/>
    <property type="match status" value="3"/>
</dbReference>
<feature type="compositionally biased region" description="Basic and acidic residues" evidence="2">
    <location>
        <begin position="565"/>
        <end position="583"/>
    </location>
</feature>
<feature type="compositionally biased region" description="Basic and acidic residues" evidence="2">
    <location>
        <begin position="2012"/>
        <end position="2046"/>
    </location>
</feature>
<dbReference type="Gene3D" id="2.130.10.10">
    <property type="entry name" value="YVTN repeat-like/Quinoprotein amine dehydrogenase"/>
    <property type="match status" value="2"/>
</dbReference>
<feature type="region of interest" description="Disordered" evidence="2">
    <location>
        <begin position="522"/>
        <end position="583"/>
    </location>
</feature>
<feature type="compositionally biased region" description="Polar residues" evidence="2">
    <location>
        <begin position="548"/>
        <end position="558"/>
    </location>
</feature>
<dbReference type="InParanoid" id="F0VMX2"/>
<dbReference type="SUPFAM" id="SSF50978">
    <property type="entry name" value="WD40 repeat-like"/>
    <property type="match status" value="1"/>
</dbReference>
<feature type="compositionally biased region" description="Basic and acidic residues" evidence="2">
    <location>
        <begin position="1493"/>
        <end position="1522"/>
    </location>
</feature>
<feature type="compositionally biased region" description="Acidic residues" evidence="2">
    <location>
        <begin position="2843"/>
        <end position="2861"/>
    </location>
</feature>
<keyword evidence="4" id="KW-1185">Reference proteome</keyword>
<dbReference type="PANTHER" id="PTHR47201:SF1">
    <property type="entry name" value="PROTEIN DWD HYPERSENSITIVE TO UV-B 1"/>
    <property type="match status" value="1"/>
</dbReference>
<accession>F0VMX2</accession>
<dbReference type="PANTHER" id="PTHR47201">
    <property type="entry name" value="BNAC09G30780D PROTEIN"/>
    <property type="match status" value="1"/>
</dbReference>
<feature type="compositionally biased region" description="Basic and acidic residues" evidence="2">
    <location>
        <begin position="2220"/>
        <end position="2231"/>
    </location>
</feature>
<feature type="region of interest" description="Disordered" evidence="2">
    <location>
        <begin position="354"/>
        <end position="391"/>
    </location>
</feature>
<evidence type="ECO:0000256" key="2">
    <source>
        <dbReference type="SAM" id="MobiDB-lite"/>
    </source>
</evidence>